<proteinExistence type="predicted"/>
<dbReference type="Ensembl" id="ENSRFET00010014643.1">
    <property type="protein sequence ID" value="ENSRFEP00010013383.1"/>
    <property type="gene ID" value="ENSRFEG00010009077.1"/>
</dbReference>
<dbReference type="GO" id="GO:0006355">
    <property type="term" value="P:regulation of DNA-templated transcription"/>
    <property type="evidence" value="ECO:0007669"/>
    <property type="project" value="InterPro"/>
</dbReference>
<dbReference type="AlphaFoldDB" id="A0A671ENZ9"/>
<accession>A0A671ENZ9</accession>
<dbReference type="Pfam" id="PF01352">
    <property type="entry name" value="KRAB"/>
    <property type="match status" value="1"/>
</dbReference>
<evidence type="ECO:0000256" key="1">
    <source>
        <dbReference type="SAM" id="SignalP"/>
    </source>
</evidence>
<dbReference type="InterPro" id="IPR036051">
    <property type="entry name" value="KRAB_dom_sf"/>
</dbReference>
<organism evidence="3 4">
    <name type="scientific">Rhinolophus ferrumequinum</name>
    <name type="common">Greater horseshoe bat</name>
    <dbReference type="NCBI Taxonomy" id="59479"/>
    <lineage>
        <taxon>Eukaryota</taxon>
        <taxon>Metazoa</taxon>
        <taxon>Chordata</taxon>
        <taxon>Craniata</taxon>
        <taxon>Vertebrata</taxon>
        <taxon>Euteleostomi</taxon>
        <taxon>Mammalia</taxon>
        <taxon>Eutheria</taxon>
        <taxon>Laurasiatheria</taxon>
        <taxon>Chiroptera</taxon>
        <taxon>Yinpterochiroptera</taxon>
        <taxon>Rhinolophoidea</taxon>
        <taxon>Rhinolophidae</taxon>
        <taxon>Rhinolophinae</taxon>
        <taxon>Rhinolophus</taxon>
    </lineage>
</organism>
<evidence type="ECO:0000259" key="2">
    <source>
        <dbReference type="PROSITE" id="PS50805"/>
    </source>
</evidence>
<dbReference type="CDD" id="cd07765">
    <property type="entry name" value="KRAB_A-box"/>
    <property type="match status" value="1"/>
</dbReference>
<reference evidence="3 4" key="1">
    <citation type="journal article" date="2015" name="Annu Rev Anim Biosci">
        <title>The Genome 10K Project: a way forward.</title>
        <authorList>
            <person name="Koepfli K.P."/>
            <person name="Paten B."/>
            <person name="O'Brien S.J."/>
            <person name="Koepfli K.P."/>
            <person name="Paten B."/>
            <person name="Antunes A."/>
            <person name="Belov K."/>
            <person name="Bustamante C."/>
            <person name="Castoe T.A."/>
            <person name="Clawson H."/>
            <person name="Crawford A.J."/>
            <person name="Diekhans M."/>
            <person name="Distel D."/>
            <person name="Durbin R."/>
            <person name="Earl D."/>
            <person name="Fujita M.K."/>
            <person name="Gamble T."/>
            <person name="Georges A."/>
            <person name="Gemmell N."/>
            <person name="Gilbert M.T."/>
            <person name="Graves J.M."/>
            <person name="Green R.E."/>
            <person name="Hickey G."/>
            <person name="Jarvis E.D."/>
            <person name="Johnson W."/>
            <person name="Komissarov A."/>
            <person name="Korf I."/>
            <person name="Kuhn R."/>
            <person name="Larkin D.M."/>
            <person name="Lewin H."/>
            <person name="Lopez J.V."/>
            <person name="Ma J."/>
            <person name="Marques-Bonet T."/>
            <person name="Miller W."/>
            <person name="Murphy R."/>
            <person name="Pevzner P."/>
            <person name="Shapiro B."/>
            <person name="Steiner C."/>
            <person name="Tamazian G."/>
            <person name="Venkatesh B."/>
            <person name="Wang J."/>
            <person name="Wayne R."/>
            <person name="Wiley E."/>
            <person name="Yang H."/>
            <person name="Zhang G."/>
            <person name="Haussler D."/>
            <person name="Ryder O."/>
            <person name="O'Brien S.J."/>
        </authorList>
    </citation>
    <scope>NUCLEOTIDE SEQUENCE</scope>
</reference>
<dbReference type="PROSITE" id="PS50805">
    <property type="entry name" value="KRAB"/>
    <property type="match status" value="1"/>
</dbReference>
<dbReference type="PANTHER" id="PTHR23232:SF142">
    <property type="entry name" value="GASTRULA ZINC FINGER PROTEIN XLCGF57.1-LIKE-RELATED"/>
    <property type="match status" value="1"/>
</dbReference>
<keyword evidence="1" id="KW-0732">Signal</keyword>
<feature type="domain" description="KRAB" evidence="2">
    <location>
        <begin position="21"/>
        <end position="78"/>
    </location>
</feature>
<dbReference type="Proteomes" id="UP000472240">
    <property type="component" value="Chromosome 9"/>
</dbReference>
<sequence length="78" mass="8996">MFLALLSLATLNGNVLFQGPLSFTDVCVHFTWEEWQLLDAVQKHLYRIVTLENYGHLVSLGRCCLPEWSIWNKRESSG</sequence>
<dbReference type="GeneTree" id="ENSGT01150000288537"/>
<protein>
    <recommendedName>
        <fullName evidence="2">KRAB domain-containing protein</fullName>
    </recommendedName>
</protein>
<feature type="chain" id="PRO_5025479197" description="KRAB domain-containing protein" evidence="1">
    <location>
        <begin position="18"/>
        <end position="78"/>
    </location>
</feature>
<feature type="signal peptide" evidence="1">
    <location>
        <begin position="1"/>
        <end position="17"/>
    </location>
</feature>
<dbReference type="Gene3D" id="6.10.140.140">
    <property type="match status" value="1"/>
</dbReference>
<dbReference type="InterPro" id="IPR001909">
    <property type="entry name" value="KRAB"/>
</dbReference>
<dbReference type="InParanoid" id="A0A671ENZ9"/>
<reference evidence="3" key="4">
    <citation type="submission" date="2025-08" db="UniProtKB">
        <authorList>
            <consortium name="Ensembl"/>
        </authorList>
    </citation>
    <scope>IDENTIFICATION</scope>
</reference>
<evidence type="ECO:0000313" key="3">
    <source>
        <dbReference type="Ensembl" id="ENSRFEP00010013383.1"/>
    </source>
</evidence>
<reference evidence="3 4" key="2">
    <citation type="journal article" date="2018" name="Annu Rev Anim Biosci">
        <title>Bat Biology, Genomes, and the Bat1K Project: To Generate Chromosome-Level Genomes for All Living Bat Species.</title>
        <authorList>
            <person name="Teeling E.C."/>
            <person name="Vernes S.C."/>
            <person name="Davalos L.M."/>
            <person name="Ray D.A."/>
            <person name="Gilbert M.T.P."/>
            <person name="Myers E."/>
        </authorList>
    </citation>
    <scope>NUCLEOTIDE SEQUENCE</scope>
</reference>
<name>A0A671ENZ9_RHIFE</name>
<evidence type="ECO:0000313" key="4">
    <source>
        <dbReference type="Proteomes" id="UP000472240"/>
    </source>
</evidence>
<reference evidence="3" key="5">
    <citation type="submission" date="2025-09" db="UniProtKB">
        <authorList>
            <consortium name="Ensembl"/>
        </authorList>
    </citation>
    <scope>IDENTIFICATION</scope>
</reference>
<keyword evidence="4" id="KW-1185">Reference proteome</keyword>
<reference evidence="4" key="3">
    <citation type="submission" date="2018-12" db="EMBL/GenBank/DDBJ databases">
        <title>G10K-VGP greater horseshoe bat female genome, primary haplotype.</title>
        <authorList>
            <person name="Teeling E."/>
            <person name="Myers G."/>
            <person name="Vernes S."/>
            <person name="Pippel M."/>
            <person name="Winkler S."/>
            <person name="Fedrigo O."/>
            <person name="Rhie A."/>
            <person name="Koren S."/>
            <person name="Phillippy A."/>
            <person name="Lewin H."/>
            <person name="Damas J."/>
            <person name="Howe K."/>
            <person name="Mountcastle J."/>
            <person name="Jarvis E.D."/>
        </authorList>
    </citation>
    <scope>NUCLEOTIDE SEQUENCE [LARGE SCALE GENOMIC DNA]</scope>
</reference>
<dbReference type="PANTHER" id="PTHR23232">
    <property type="entry name" value="KRAB DOMAIN C2H2 ZINC FINGER"/>
    <property type="match status" value="1"/>
</dbReference>
<dbReference type="SMART" id="SM00349">
    <property type="entry name" value="KRAB"/>
    <property type="match status" value="1"/>
</dbReference>
<dbReference type="InterPro" id="IPR050169">
    <property type="entry name" value="Krueppel_C2H2_ZnF"/>
</dbReference>
<dbReference type="OMA" id="RCCLPEW"/>
<dbReference type="SUPFAM" id="SSF109640">
    <property type="entry name" value="KRAB domain (Kruppel-associated box)"/>
    <property type="match status" value="1"/>
</dbReference>